<gene>
    <name evidence="5" type="ORF">H5P28_05505</name>
</gene>
<evidence type="ECO:0000256" key="1">
    <source>
        <dbReference type="ARBA" id="ARBA00022679"/>
    </source>
</evidence>
<dbReference type="PROSITE" id="PS51186">
    <property type="entry name" value="GNAT"/>
    <property type="match status" value="1"/>
</dbReference>
<organism evidence="5 6">
    <name type="scientific">Ruficoccus amylovorans</name>
    <dbReference type="NCBI Taxonomy" id="1804625"/>
    <lineage>
        <taxon>Bacteria</taxon>
        <taxon>Pseudomonadati</taxon>
        <taxon>Verrucomicrobiota</taxon>
        <taxon>Opitutia</taxon>
        <taxon>Puniceicoccales</taxon>
        <taxon>Cerasicoccaceae</taxon>
        <taxon>Ruficoccus</taxon>
    </lineage>
</organism>
<dbReference type="SUPFAM" id="SSF53756">
    <property type="entry name" value="UDP-Glycosyltransferase/glycogen phosphorylase"/>
    <property type="match status" value="1"/>
</dbReference>
<dbReference type="AlphaFoldDB" id="A0A842HDV4"/>
<dbReference type="Pfam" id="PF01075">
    <property type="entry name" value="Glyco_transf_9"/>
    <property type="match status" value="1"/>
</dbReference>
<evidence type="ECO:0000256" key="3">
    <source>
        <dbReference type="SAM" id="MobiDB-lite"/>
    </source>
</evidence>
<dbReference type="Pfam" id="PF00583">
    <property type="entry name" value="Acetyltransf_1"/>
    <property type="match status" value="1"/>
</dbReference>
<name>A0A842HDV4_9BACT</name>
<sequence>MHLAAALGTELVAIFGPTPPERFGPWPLDNPRHYVVQAPASGLAGLEVGEVFALVEAALAADREEAPAEAPAETTASIQSVAKGKSSAADAREAPIEIKLFEPRHAEPFRRLNLDWIERFFEVEEQDRRMLGDPQQAIIAHGGEIVAAEAGGEVVGVGALQFIEPGYYEIAKMAVDPAWQGRGIGRKIMARLIERARELDAVRLLILTNTRLGPALHLYREFGFQEIPTPKDSHYQRVDISFELQLTPES</sequence>
<dbReference type="GO" id="GO:0016757">
    <property type="term" value="F:glycosyltransferase activity"/>
    <property type="evidence" value="ECO:0007669"/>
    <property type="project" value="InterPro"/>
</dbReference>
<evidence type="ECO:0000256" key="2">
    <source>
        <dbReference type="ARBA" id="ARBA00023315"/>
    </source>
</evidence>
<dbReference type="InterPro" id="IPR050832">
    <property type="entry name" value="Bact_Acetyltransf"/>
</dbReference>
<keyword evidence="2" id="KW-0012">Acyltransferase</keyword>
<comment type="caution">
    <text evidence="5">The sequence shown here is derived from an EMBL/GenBank/DDBJ whole genome shotgun (WGS) entry which is preliminary data.</text>
</comment>
<dbReference type="Proteomes" id="UP000546464">
    <property type="component" value="Unassembled WGS sequence"/>
</dbReference>
<dbReference type="EMBL" id="JACHVB010000014">
    <property type="protein sequence ID" value="MBC2593714.1"/>
    <property type="molecule type" value="Genomic_DNA"/>
</dbReference>
<feature type="domain" description="N-acetyltransferase" evidence="4">
    <location>
        <begin position="107"/>
        <end position="247"/>
    </location>
</feature>
<keyword evidence="1 5" id="KW-0808">Transferase</keyword>
<evidence type="ECO:0000313" key="5">
    <source>
        <dbReference type="EMBL" id="MBC2593714.1"/>
    </source>
</evidence>
<dbReference type="InterPro" id="IPR002201">
    <property type="entry name" value="Glyco_trans_9"/>
</dbReference>
<dbReference type="Gene3D" id="3.40.50.2000">
    <property type="entry name" value="Glycogen Phosphorylase B"/>
    <property type="match status" value="1"/>
</dbReference>
<accession>A0A842HDV4</accession>
<evidence type="ECO:0000313" key="6">
    <source>
        <dbReference type="Proteomes" id="UP000546464"/>
    </source>
</evidence>
<feature type="region of interest" description="Disordered" evidence="3">
    <location>
        <begin position="65"/>
        <end position="84"/>
    </location>
</feature>
<dbReference type="SUPFAM" id="SSF55729">
    <property type="entry name" value="Acyl-CoA N-acyltransferases (Nat)"/>
    <property type="match status" value="1"/>
</dbReference>
<dbReference type="Gene3D" id="3.40.630.30">
    <property type="match status" value="1"/>
</dbReference>
<evidence type="ECO:0000259" key="4">
    <source>
        <dbReference type="PROSITE" id="PS51186"/>
    </source>
</evidence>
<dbReference type="CDD" id="cd04301">
    <property type="entry name" value="NAT_SF"/>
    <property type="match status" value="1"/>
</dbReference>
<reference evidence="5 6" key="1">
    <citation type="submission" date="2020-07" db="EMBL/GenBank/DDBJ databases">
        <authorList>
            <person name="Feng X."/>
        </authorList>
    </citation>
    <scope>NUCLEOTIDE SEQUENCE [LARGE SCALE GENOMIC DNA]</scope>
    <source>
        <strain evidence="5 6">JCM31066</strain>
    </source>
</reference>
<dbReference type="PANTHER" id="PTHR43877">
    <property type="entry name" value="AMINOALKYLPHOSPHONATE N-ACETYLTRANSFERASE-RELATED-RELATED"/>
    <property type="match status" value="1"/>
</dbReference>
<dbReference type="InterPro" id="IPR016181">
    <property type="entry name" value="Acyl_CoA_acyltransferase"/>
</dbReference>
<dbReference type="InterPro" id="IPR000182">
    <property type="entry name" value="GNAT_dom"/>
</dbReference>
<protein>
    <submittedName>
        <fullName evidence="5">GNAT family N-acetyltransferase</fullName>
    </submittedName>
</protein>
<keyword evidence="6" id="KW-1185">Reference proteome</keyword>
<dbReference type="GO" id="GO:0016747">
    <property type="term" value="F:acyltransferase activity, transferring groups other than amino-acyl groups"/>
    <property type="evidence" value="ECO:0007669"/>
    <property type="project" value="InterPro"/>
</dbReference>
<proteinExistence type="predicted"/>